<dbReference type="Pfam" id="PF04321">
    <property type="entry name" value="RmlD_sub_bind"/>
    <property type="match status" value="1"/>
</dbReference>
<dbReference type="UniPathway" id="UPA00124"/>
<name>A0A1F8GX42_9BACT</name>
<dbReference type="PANTHER" id="PTHR10491">
    <property type="entry name" value="DTDP-4-DEHYDRORHAMNOSE REDUCTASE"/>
    <property type="match status" value="1"/>
</dbReference>
<comment type="function">
    <text evidence="2">Catalyzes the reduction of dTDP-6-deoxy-L-lyxo-4-hexulose to yield dTDP-L-rhamnose.</text>
</comment>
<evidence type="ECO:0000313" key="4">
    <source>
        <dbReference type="EMBL" id="OGN29985.1"/>
    </source>
</evidence>
<feature type="domain" description="RmlD-like substrate binding" evidence="3">
    <location>
        <begin position="4"/>
        <end position="283"/>
    </location>
</feature>
<comment type="caution">
    <text evidence="4">The sequence shown here is derived from an EMBL/GenBank/DDBJ whole genome shotgun (WGS) entry which is preliminary data.</text>
</comment>
<dbReference type="Gene3D" id="3.90.25.10">
    <property type="entry name" value="UDP-galactose 4-epimerase, domain 1"/>
    <property type="match status" value="1"/>
</dbReference>
<dbReference type="NCBIfam" id="TIGR01214">
    <property type="entry name" value="rmlD"/>
    <property type="match status" value="1"/>
</dbReference>
<dbReference type="STRING" id="1802701.A3A33_01530"/>
<dbReference type="EMBL" id="MGKP01000001">
    <property type="protein sequence ID" value="OGN29985.1"/>
    <property type="molecule type" value="Genomic_DNA"/>
</dbReference>
<gene>
    <name evidence="4" type="ORF">A3A33_01530</name>
</gene>
<evidence type="ECO:0000256" key="1">
    <source>
        <dbReference type="ARBA" id="ARBA00010944"/>
    </source>
</evidence>
<evidence type="ECO:0000256" key="2">
    <source>
        <dbReference type="RuleBase" id="RU364082"/>
    </source>
</evidence>
<keyword evidence="2" id="KW-0521">NADP</keyword>
<sequence>MKPTVLIFGADGQLGADLARSFSGTHNVVLSTKDAVDITDAEQVRSCIEHAQPTLVVNSAAFTNVQDNENRAAESFNVNAIGAFHVAGACARMSIPVMYISTDYVFDGNKELYSESDIPHPVNIYGASKYAGELLSSVNPRTYIIRTSALFGAHASGKGYNFVGKMLELGRQKDEIKVVDELITSPTYTRDLAEKIHELIVRALPPGTYHITNQGSCSWFDFAVEIMRQSGLHPRIVPISAKEYAGSLVRPQKTVLENYELKKMGMSLLPTWNDGLKRYLQEIGKYHAD</sequence>
<reference evidence="4 5" key="1">
    <citation type="journal article" date="2016" name="Nat. Commun.">
        <title>Thousands of microbial genomes shed light on interconnected biogeochemical processes in an aquifer system.</title>
        <authorList>
            <person name="Anantharaman K."/>
            <person name="Brown C.T."/>
            <person name="Hug L.A."/>
            <person name="Sharon I."/>
            <person name="Castelle C.J."/>
            <person name="Probst A.J."/>
            <person name="Thomas B.C."/>
            <person name="Singh A."/>
            <person name="Wilkins M.J."/>
            <person name="Karaoz U."/>
            <person name="Brodie E.L."/>
            <person name="Williams K.H."/>
            <person name="Hubbard S.S."/>
            <person name="Banfield J.F."/>
        </authorList>
    </citation>
    <scope>NUCLEOTIDE SEQUENCE [LARGE SCALE GENOMIC DNA]</scope>
</reference>
<dbReference type="Gene3D" id="3.40.50.720">
    <property type="entry name" value="NAD(P)-binding Rossmann-like Domain"/>
    <property type="match status" value="1"/>
</dbReference>
<dbReference type="GO" id="GO:0019305">
    <property type="term" value="P:dTDP-rhamnose biosynthetic process"/>
    <property type="evidence" value="ECO:0007669"/>
    <property type="project" value="UniProtKB-UniPathway"/>
</dbReference>
<protein>
    <recommendedName>
        <fullName evidence="2">dTDP-4-dehydrorhamnose reductase</fullName>
        <ecNumber evidence="2">1.1.1.133</ecNumber>
    </recommendedName>
</protein>
<keyword evidence="2" id="KW-0560">Oxidoreductase</keyword>
<proteinExistence type="inferred from homology"/>
<dbReference type="InterPro" id="IPR029903">
    <property type="entry name" value="RmlD-like-bd"/>
</dbReference>
<dbReference type="CDD" id="cd05254">
    <property type="entry name" value="dTDP_HR_like_SDR_e"/>
    <property type="match status" value="1"/>
</dbReference>
<dbReference type="GO" id="GO:0005829">
    <property type="term" value="C:cytosol"/>
    <property type="evidence" value="ECO:0007669"/>
    <property type="project" value="TreeGrafter"/>
</dbReference>
<dbReference type="GO" id="GO:0008831">
    <property type="term" value="F:dTDP-4-dehydrorhamnose reductase activity"/>
    <property type="evidence" value="ECO:0007669"/>
    <property type="project" value="UniProtKB-EC"/>
</dbReference>
<dbReference type="EC" id="1.1.1.133" evidence="2"/>
<organism evidence="4 5">
    <name type="scientific">Candidatus Yanofskybacteria bacterium RIFCSPLOWO2_01_FULL_49_25</name>
    <dbReference type="NCBI Taxonomy" id="1802701"/>
    <lineage>
        <taxon>Bacteria</taxon>
        <taxon>Candidatus Yanofskyibacteriota</taxon>
    </lineage>
</organism>
<comment type="similarity">
    <text evidence="1 2">Belongs to the dTDP-4-dehydrorhamnose reductase family.</text>
</comment>
<dbReference type="InterPro" id="IPR036291">
    <property type="entry name" value="NAD(P)-bd_dom_sf"/>
</dbReference>
<evidence type="ECO:0000313" key="5">
    <source>
        <dbReference type="Proteomes" id="UP000179047"/>
    </source>
</evidence>
<dbReference type="InterPro" id="IPR005913">
    <property type="entry name" value="dTDP_dehydrorham_reduct"/>
</dbReference>
<evidence type="ECO:0000259" key="3">
    <source>
        <dbReference type="Pfam" id="PF04321"/>
    </source>
</evidence>
<dbReference type="PANTHER" id="PTHR10491:SF4">
    <property type="entry name" value="METHIONINE ADENOSYLTRANSFERASE 2 SUBUNIT BETA"/>
    <property type="match status" value="1"/>
</dbReference>
<dbReference type="AlphaFoldDB" id="A0A1F8GX42"/>
<dbReference type="Proteomes" id="UP000179047">
    <property type="component" value="Unassembled WGS sequence"/>
</dbReference>
<accession>A0A1F8GX42</accession>
<comment type="pathway">
    <text evidence="2">Carbohydrate biosynthesis; dTDP-L-rhamnose biosynthesis.</text>
</comment>
<dbReference type="SUPFAM" id="SSF51735">
    <property type="entry name" value="NAD(P)-binding Rossmann-fold domains"/>
    <property type="match status" value="1"/>
</dbReference>